<protein>
    <submittedName>
        <fullName evidence="1">(northern house mosquito) hypothetical protein</fullName>
    </submittedName>
</protein>
<dbReference type="EMBL" id="HBUE01010332">
    <property type="protein sequence ID" value="CAG6448035.1"/>
    <property type="molecule type" value="Transcribed_RNA"/>
</dbReference>
<name>A0A8D8EVQ5_CULPI</name>
<accession>A0A8D8EVQ5</accession>
<organism evidence="1">
    <name type="scientific">Culex pipiens</name>
    <name type="common">House mosquito</name>
    <dbReference type="NCBI Taxonomy" id="7175"/>
    <lineage>
        <taxon>Eukaryota</taxon>
        <taxon>Metazoa</taxon>
        <taxon>Ecdysozoa</taxon>
        <taxon>Arthropoda</taxon>
        <taxon>Hexapoda</taxon>
        <taxon>Insecta</taxon>
        <taxon>Pterygota</taxon>
        <taxon>Neoptera</taxon>
        <taxon>Endopterygota</taxon>
        <taxon>Diptera</taxon>
        <taxon>Nematocera</taxon>
        <taxon>Culicoidea</taxon>
        <taxon>Culicidae</taxon>
        <taxon>Culicinae</taxon>
        <taxon>Culicini</taxon>
        <taxon>Culex</taxon>
        <taxon>Culex</taxon>
    </lineage>
</organism>
<sequence length="142" mass="16315">MFTPNQNYRHQNNLFREGWLSPRWMHFQRSRLQVNHSYETSSPHTTLPSLHRSSILVWFPFTAAQNLETAPASLPDDDIISSSPREIHTRGGVCEKFSQISGPPPLNATRPMTLPLTVPRTRHVTRKVSHTWISMENGRTSD</sequence>
<dbReference type="EMBL" id="HBUE01010340">
    <property type="protein sequence ID" value="CAG6448041.1"/>
    <property type="molecule type" value="Transcribed_RNA"/>
</dbReference>
<evidence type="ECO:0000313" key="1">
    <source>
        <dbReference type="EMBL" id="CAG6448035.1"/>
    </source>
</evidence>
<dbReference type="AlphaFoldDB" id="A0A8D8EVQ5"/>
<proteinExistence type="predicted"/>
<reference evidence="1" key="1">
    <citation type="submission" date="2021-05" db="EMBL/GenBank/DDBJ databases">
        <authorList>
            <person name="Alioto T."/>
            <person name="Alioto T."/>
            <person name="Gomez Garrido J."/>
        </authorList>
    </citation>
    <scope>NUCLEOTIDE SEQUENCE</scope>
</reference>